<gene>
    <name evidence="2" type="ORF">MTR65_14335</name>
</gene>
<evidence type="ECO:0008006" key="4">
    <source>
        <dbReference type="Google" id="ProtNLM"/>
    </source>
</evidence>
<feature type="signal peptide" evidence="1">
    <location>
        <begin position="1"/>
        <end position="33"/>
    </location>
</feature>
<dbReference type="EMBL" id="JALHAT010000028">
    <property type="protein sequence ID" value="MCJ1961869.1"/>
    <property type="molecule type" value="Genomic_DNA"/>
</dbReference>
<comment type="caution">
    <text evidence="2">The sequence shown here is derived from an EMBL/GenBank/DDBJ whole genome shotgun (WGS) entry which is preliminary data.</text>
</comment>
<sequence length="197" mass="20967">MTRFASRTRQYARRGLAAGVAASVALCPTLASAAAQACLTRGEARSVLTYSLPQVIDGTARRCRQALPADAFLSTHGQEIVQRYSGPREQYWPEARSAFLKLSRGRDEGMGAIAAQLPDETLKPLVDATVSGLVAQAIHLESCEEIDFAIDLLSPLPPQNTAGLIALFIEVAARSETIARQGNANSKALGGLTICKD</sequence>
<proteinExistence type="predicted"/>
<reference evidence="2" key="1">
    <citation type="submission" date="2022-03" db="EMBL/GenBank/DDBJ databases">
        <title>Identification of a novel bacterium isolated from mangrove sediments.</title>
        <authorList>
            <person name="Pan X."/>
        </authorList>
    </citation>
    <scope>NUCLEOTIDE SEQUENCE</scope>
    <source>
        <strain evidence="2">B2637</strain>
    </source>
</reference>
<keyword evidence="1" id="KW-0732">Signal</keyword>
<evidence type="ECO:0000313" key="2">
    <source>
        <dbReference type="EMBL" id="MCJ1961869.1"/>
    </source>
</evidence>
<organism evidence="2 3">
    <name type="scientific">Novosphingobium mangrovi</name>
    <name type="common">ex Hu et al. 2023</name>
    <dbReference type="NCBI Taxonomy" id="2930094"/>
    <lineage>
        <taxon>Bacteria</taxon>
        <taxon>Pseudomonadati</taxon>
        <taxon>Pseudomonadota</taxon>
        <taxon>Alphaproteobacteria</taxon>
        <taxon>Sphingomonadales</taxon>
        <taxon>Sphingomonadaceae</taxon>
        <taxon>Novosphingobium</taxon>
    </lineage>
</organism>
<dbReference type="RefSeq" id="WP_243801359.1">
    <property type="nucleotide sequence ID" value="NZ_JALHAT010000028.1"/>
</dbReference>
<name>A0ABT0AF88_9SPHN</name>
<feature type="chain" id="PRO_5045719907" description="Imelysin-like domain-containing protein" evidence="1">
    <location>
        <begin position="34"/>
        <end position="197"/>
    </location>
</feature>
<protein>
    <recommendedName>
        <fullName evidence="4">Imelysin-like domain-containing protein</fullName>
    </recommendedName>
</protein>
<evidence type="ECO:0000256" key="1">
    <source>
        <dbReference type="SAM" id="SignalP"/>
    </source>
</evidence>
<keyword evidence="3" id="KW-1185">Reference proteome</keyword>
<evidence type="ECO:0000313" key="3">
    <source>
        <dbReference type="Proteomes" id="UP001162802"/>
    </source>
</evidence>
<accession>A0ABT0AF88</accession>
<dbReference type="Proteomes" id="UP001162802">
    <property type="component" value="Unassembled WGS sequence"/>
</dbReference>